<keyword evidence="10" id="KW-0675">Receptor</keyword>
<proteinExistence type="inferred from homology"/>
<feature type="chain" id="PRO_5026889112" evidence="14">
    <location>
        <begin position="26"/>
        <end position="765"/>
    </location>
</feature>
<keyword evidence="3 12" id="KW-0813">Transport</keyword>
<protein>
    <submittedName>
        <fullName evidence="17">Vitamin B12 transporter BtuB</fullName>
    </submittedName>
</protein>
<dbReference type="SUPFAM" id="SSF56935">
    <property type="entry name" value="Porins"/>
    <property type="match status" value="1"/>
</dbReference>
<evidence type="ECO:0000256" key="3">
    <source>
        <dbReference type="ARBA" id="ARBA00022448"/>
    </source>
</evidence>
<dbReference type="PROSITE" id="PS52016">
    <property type="entry name" value="TONB_DEPENDENT_REC_3"/>
    <property type="match status" value="1"/>
</dbReference>
<evidence type="ECO:0000259" key="16">
    <source>
        <dbReference type="Pfam" id="PF07715"/>
    </source>
</evidence>
<dbReference type="RefSeq" id="WP_171094292.1">
    <property type="nucleotide sequence ID" value="NZ_CP053069.1"/>
</dbReference>
<dbReference type="KEGG" id="uru:DSM104443_03333"/>
<evidence type="ECO:0000256" key="4">
    <source>
        <dbReference type="ARBA" id="ARBA00022452"/>
    </source>
</evidence>
<evidence type="ECO:0000256" key="8">
    <source>
        <dbReference type="ARBA" id="ARBA00023077"/>
    </source>
</evidence>
<evidence type="ECO:0000259" key="15">
    <source>
        <dbReference type="Pfam" id="PF00593"/>
    </source>
</evidence>
<feature type="domain" description="TonB-dependent receptor plug" evidence="16">
    <location>
        <begin position="54"/>
        <end position="166"/>
    </location>
</feature>
<name>A0A6M4GZE9_9PROT</name>
<feature type="domain" description="TonB-dependent receptor-like beta-barrel" evidence="15">
    <location>
        <begin position="299"/>
        <end position="741"/>
    </location>
</feature>
<dbReference type="InterPro" id="IPR039426">
    <property type="entry name" value="TonB-dep_rcpt-like"/>
</dbReference>
<dbReference type="CDD" id="cd01347">
    <property type="entry name" value="ligand_gated_channel"/>
    <property type="match status" value="1"/>
</dbReference>
<sequence length="765" mass="84151">MKKHREAAHAVSIAVMLGATSPALADHGDDPGPVKSLGTVTVTGGRPTSLPSHIPTTIEGITGKQVEESINASDAEDALKYFPSLLVRKRNIGDYDHAVLATRASGTGNSARSLVFADGILLSNLLGNGASFTPRWGLVTPEEIERVDVLYGPFSAAYSGNSVGAVVDYVTRMPTQFEAHAKVSGFRQKFDLYRTKDDYDGYQASASIGSRAGGFSWWINANHLDNDAHPLTFATKVITTGTPGSAGTPVTGAVFGQNPRNQDQWILGTGTQTSTEQDHAKVKVAYDFTSTMRASYTFGFWKNEAFRNSQPYLFDAAGNPVYAGTVNIDGRSFTIAPTEITQNRADMQHLIHGFALKTHTQGLFDWEVLASYYDYQRDLVRSPLVARPIADSGGAGRIADQNGTGWGSLWLKGAWRPDGANGMHLVDLGVQYDRQKMRTLVSDTSDWIFGGAGARFSAFQGQTELTSAYLQDTMRLGPEWRATLGLRAEKWQASDGALSNASTTIGFPERDDTTFSPKAAIAWQATHEWVLRASLGRAIRNPTVSELYQGTISTGTIVNNDPNLKPEKSWTSELTAEYDLGFGVARATAFFEDTKDALYSQTNVTVFPNVTSIQNVDHIRTSGLELAAQATEVFTRGLDLAASLTFADSIIRENEKFPASVGKWQPRVPRWRANVLATYRVDERWSGSLGARYSGKQYNTLDNSDPNGFAYTGTSKFFVVDARVRFKYDRNWSASFGIDNLNNYEYWNFHPYPQRTYMAELKWDY</sequence>
<dbReference type="InterPro" id="IPR036942">
    <property type="entry name" value="Beta-barrel_TonB_sf"/>
</dbReference>
<evidence type="ECO:0000256" key="7">
    <source>
        <dbReference type="ARBA" id="ARBA00023065"/>
    </source>
</evidence>
<evidence type="ECO:0000256" key="6">
    <source>
        <dbReference type="ARBA" id="ARBA00022729"/>
    </source>
</evidence>
<feature type="signal peptide" evidence="14">
    <location>
        <begin position="1"/>
        <end position="25"/>
    </location>
</feature>
<dbReference type="GO" id="GO:0009279">
    <property type="term" value="C:cell outer membrane"/>
    <property type="evidence" value="ECO:0007669"/>
    <property type="project" value="UniProtKB-SubCell"/>
</dbReference>
<dbReference type="AlphaFoldDB" id="A0A6M4GZE9"/>
<dbReference type="InterPro" id="IPR012910">
    <property type="entry name" value="Plug_dom"/>
</dbReference>
<dbReference type="Pfam" id="PF07715">
    <property type="entry name" value="Plug"/>
    <property type="match status" value="1"/>
</dbReference>
<comment type="subcellular location">
    <subcellularLocation>
        <location evidence="1 12">Cell outer membrane</location>
        <topology evidence="1 12">Multi-pass membrane protein</topology>
    </subcellularLocation>
</comment>
<dbReference type="PANTHER" id="PTHR30069:SF53">
    <property type="entry name" value="COLICIN I RECEPTOR-RELATED"/>
    <property type="match status" value="1"/>
</dbReference>
<evidence type="ECO:0000256" key="12">
    <source>
        <dbReference type="PROSITE-ProRule" id="PRU01360"/>
    </source>
</evidence>
<keyword evidence="7" id="KW-0406">Ion transport</keyword>
<dbReference type="InterPro" id="IPR037066">
    <property type="entry name" value="Plug_dom_sf"/>
</dbReference>
<keyword evidence="11 12" id="KW-0998">Cell outer membrane</keyword>
<dbReference type="Proteomes" id="UP000501534">
    <property type="component" value="Chromosome"/>
</dbReference>
<keyword evidence="8 13" id="KW-0798">TonB box</keyword>
<keyword evidence="9 12" id="KW-0472">Membrane</keyword>
<dbReference type="Gene3D" id="2.170.130.10">
    <property type="entry name" value="TonB-dependent receptor, plug domain"/>
    <property type="match status" value="1"/>
</dbReference>
<evidence type="ECO:0000256" key="9">
    <source>
        <dbReference type="ARBA" id="ARBA00023136"/>
    </source>
</evidence>
<evidence type="ECO:0000256" key="1">
    <source>
        <dbReference type="ARBA" id="ARBA00004571"/>
    </source>
</evidence>
<keyword evidence="18" id="KW-1185">Reference proteome</keyword>
<evidence type="ECO:0000313" key="17">
    <source>
        <dbReference type="EMBL" id="QJR12248.1"/>
    </source>
</evidence>
<keyword evidence="4 12" id="KW-1134">Transmembrane beta strand</keyword>
<gene>
    <name evidence="17" type="primary">btuB_14</name>
    <name evidence="17" type="ORF">DSM104443_03333</name>
</gene>
<evidence type="ECO:0000313" key="18">
    <source>
        <dbReference type="Proteomes" id="UP000501534"/>
    </source>
</evidence>
<comment type="similarity">
    <text evidence="2 12 13">Belongs to the TonB-dependent receptor family.</text>
</comment>
<keyword evidence="5 12" id="KW-0812">Transmembrane</keyword>
<evidence type="ECO:0000256" key="10">
    <source>
        <dbReference type="ARBA" id="ARBA00023170"/>
    </source>
</evidence>
<dbReference type="PANTHER" id="PTHR30069">
    <property type="entry name" value="TONB-DEPENDENT OUTER MEMBRANE RECEPTOR"/>
    <property type="match status" value="1"/>
</dbReference>
<reference evidence="17 18" key="1">
    <citation type="submission" date="2020-04" db="EMBL/GenBank/DDBJ databases">
        <title>Usitatibacter rugosus gen. nov., sp. nov. and Usitatibacter palustris sp. nov., novel members of Usitatibacteraceae fam. nov. within the order Nitrosomonadales isolated from soil.</title>
        <authorList>
            <person name="Huber K.J."/>
            <person name="Neumann-Schaal M."/>
            <person name="Geppert A."/>
            <person name="Luckner M."/>
            <person name="Wanner G."/>
            <person name="Overmann J."/>
        </authorList>
    </citation>
    <scope>NUCLEOTIDE SEQUENCE [LARGE SCALE GENOMIC DNA]</scope>
    <source>
        <strain evidence="17 18">0125_3</strain>
    </source>
</reference>
<organism evidence="17 18">
    <name type="scientific">Usitatibacter rugosus</name>
    <dbReference type="NCBI Taxonomy" id="2732067"/>
    <lineage>
        <taxon>Bacteria</taxon>
        <taxon>Pseudomonadati</taxon>
        <taxon>Pseudomonadota</taxon>
        <taxon>Betaproteobacteria</taxon>
        <taxon>Nitrosomonadales</taxon>
        <taxon>Usitatibacteraceae</taxon>
        <taxon>Usitatibacter</taxon>
    </lineage>
</organism>
<dbReference type="GO" id="GO:0044718">
    <property type="term" value="P:siderophore transmembrane transport"/>
    <property type="evidence" value="ECO:0007669"/>
    <property type="project" value="TreeGrafter"/>
</dbReference>
<evidence type="ECO:0000256" key="14">
    <source>
        <dbReference type="SAM" id="SignalP"/>
    </source>
</evidence>
<evidence type="ECO:0000256" key="11">
    <source>
        <dbReference type="ARBA" id="ARBA00023237"/>
    </source>
</evidence>
<evidence type="ECO:0000256" key="2">
    <source>
        <dbReference type="ARBA" id="ARBA00009810"/>
    </source>
</evidence>
<dbReference type="InterPro" id="IPR000531">
    <property type="entry name" value="Beta-barrel_TonB"/>
</dbReference>
<dbReference type="Gene3D" id="2.40.170.20">
    <property type="entry name" value="TonB-dependent receptor, beta-barrel domain"/>
    <property type="match status" value="1"/>
</dbReference>
<dbReference type="GO" id="GO:0015344">
    <property type="term" value="F:siderophore uptake transmembrane transporter activity"/>
    <property type="evidence" value="ECO:0007669"/>
    <property type="project" value="TreeGrafter"/>
</dbReference>
<evidence type="ECO:0000256" key="5">
    <source>
        <dbReference type="ARBA" id="ARBA00022692"/>
    </source>
</evidence>
<dbReference type="Pfam" id="PF00593">
    <property type="entry name" value="TonB_dep_Rec_b-barrel"/>
    <property type="match status" value="1"/>
</dbReference>
<keyword evidence="6 14" id="KW-0732">Signal</keyword>
<evidence type="ECO:0000256" key="13">
    <source>
        <dbReference type="RuleBase" id="RU003357"/>
    </source>
</evidence>
<accession>A0A6M4GZE9</accession>
<dbReference type="EMBL" id="CP053069">
    <property type="protein sequence ID" value="QJR12248.1"/>
    <property type="molecule type" value="Genomic_DNA"/>
</dbReference>